<evidence type="ECO:0000313" key="4">
    <source>
        <dbReference type="Proteomes" id="UP000178406"/>
    </source>
</evidence>
<dbReference type="GO" id="GO:0046872">
    <property type="term" value="F:metal ion binding"/>
    <property type="evidence" value="ECO:0007669"/>
    <property type="project" value="UniProtKB-KW"/>
</dbReference>
<dbReference type="SUPFAM" id="SSF51556">
    <property type="entry name" value="Metallo-dependent hydrolases"/>
    <property type="match status" value="1"/>
</dbReference>
<accession>A0A1F5WE83</accession>
<sequence>MFTPKLIDIHAHVNFNAFKDDSDTVIRRALDSGIGMILVGSQIDTSRRAVEFANKYPDGVYATIGLHPIHLVEGYWDHQEIGAPQGMMLSGFKSRKEEFHYDAYKDLGHDRKVVAVGECGLDYFRVASNEEIKKLQQETFRAHIHLAQELLKPLMVHCRPSGLVHGKQPAGTSLTDAYDDVLKILIEEKAGDISGDIHFFASDWEIAKKFLDFGFCLSFTGVITFAHQYNEVIKNMPLDRIMIETDSPYVAPVPYRGKRNEPLYVAEVAKRIAEIKGLSYDEIARATTENAQRLFKFYYRHEI</sequence>
<keyword evidence="2" id="KW-0479">Metal-binding</keyword>
<dbReference type="PANTHER" id="PTHR46124:SF2">
    <property type="entry name" value="D-AMINOACYL-TRNA DEACYLASE"/>
    <property type="match status" value="1"/>
</dbReference>
<protein>
    <recommendedName>
        <fullName evidence="5">Hydrolase TatD</fullName>
    </recommendedName>
</protein>
<dbReference type="CDD" id="cd01310">
    <property type="entry name" value="TatD_DNAse"/>
    <property type="match status" value="1"/>
</dbReference>
<feature type="binding site" evidence="2">
    <location>
        <position position="157"/>
    </location>
    <ligand>
        <name>a divalent metal cation</name>
        <dbReference type="ChEBI" id="CHEBI:60240"/>
        <label>2</label>
    </ligand>
</feature>
<feature type="binding site" evidence="2">
    <location>
        <position position="198"/>
    </location>
    <ligand>
        <name>a divalent metal cation</name>
        <dbReference type="ChEBI" id="CHEBI:60240"/>
        <label>2</label>
    </ligand>
</feature>
<feature type="binding site" evidence="2">
    <location>
        <position position="12"/>
    </location>
    <ligand>
        <name>a divalent metal cation</name>
        <dbReference type="ChEBI" id="CHEBI:60240"/>
        <label>1</label>
    </ligand>
</feature>
<dbReference type="Proteomes" id="UP000178406">
    <property type="component" value="Unassembled WGS sequence"/>
</dbReference>
<feature type="binding site" evidence="2">
    <location>
        <position position="246"/>
    </location>
    <ligand>
        <name>a divalent metal cation</name>
        <dbReference type="ChEBI" id="CHEBI:60240"/>
        <label>1</label>
    </ligand>
</feature>
<dbReference type="InterPro" id="IPR018228">
    <property type="entry name" value="DNase_TatD-rel_CS"/>
</dbReference>
<dbReference type="GO" id="GO:0016788">
    <property type="term" value="F:hydrolase activity, acting on ester bonds"/>
    <property type="evidence" value="ECO:0007669"/>
    <property type="project" value="InterPro"/>
</dbReference>
<gene>
    <name evidence="3" type="ORF">A3J56_02950</name>
</gene>
<feature type="binding site" evidence="2">
    <location>
        <position position="118"/>
    </location>
    <ligand>
        <name>a divalent metal cation</name>
        <dbReference type="ChEBI" id="CHEBI:60240"/>
        <label>1</label>
    </ligand>
</feature>
<feature type="binding site" evidence="2">
    <location>
        <position position="10"/>
    </location>
    <ligand>
        <name>a divalent metal cation</name>
        <dbReference type="ChEBI" id="CHEBI:60240"/>
        <label>1</label>
    </ligand>
</feature>
<dbReference type="AlphaFoldDB" id="A0A1F5WE83"/>
<dbReference type="Gene3D" id="3.20.20.140">
    <property type="entry name" value="Metal-dependent hydrolases"/>
    <property type="match status" value="1"/>
</dbReference>
<proteinExistence type="predicted"/>
<dbReference type="PROSITE" id="PS01091">
    <property type="entry name" value="TATD_3"/>
    <property type="match status" value="1"/>
</dbReference>
<keyword evidence="1" id="KW-0378">Hydrolase</keyword>
<evidence type="ECO:0000256" key="1">
    <source>
        <dbReference type="ARBA" id="ARBA00022801"/>
    </source>
</evidence>
<organism evidence="3 4">
    <name type="scientific">Candidatus Giovannonibacteria bacterium RIFCSPHIGHO2_02_FULL_46_20</name>
    <dbReference type="NCBI Taxonomy" id="1798338"/>
    <lineage>
        <taxon>Bacteria</taxon>
        <taxon>Candidatus Giovannoniibacteriota</taxon>
    </lineage>
</organism>
<dbReference type="PANTHER" id="PTHR46124">
    <property type="entry name" value="D-AMINOACYL-TRNA DEACYLASE"/>
    <property type="match status" value="1"/>
</dbReference>
<dbReference type="EMBL" id="MFHQ01000034">
    <property type="protein sequence ID" value="OGF73880.1"/>
    <property type="molecule type" value="Genomic_DNA"/>
</dbReference>
<dbReference type="PIRSF" id="PIRSF005902">
    <property type="entry name" value="DNase_TatD"/>
    <property type="match status" value="1"/>
</dbReference>
<comment type="caution">
    <text evidence="3">The sequence shown here is derived from an EMBL/GenBank/DDBJ whole genome shotgun (WGS) entry which is preliminary data.</text>
</comment>
<dbReference type="InterPro" id="IPR032466">
    <property type="entry name" value="Metal_Hydrolase"/>
</dbReference>
<evidence type="ECO:0000256" key="2">
    <source>
        <dbReference type="PIRSR" id="PIRSR005902-1"/>
    </source>
</evidence>
<reference evidence="3 4" key="1">
    <citation type="journal article" date="2016" name="Nat. Commun.">
        <title>Thousands of microbial genomes shed light on interconnected biogeochemical processes in an aquifer system.</title>
        <authorList>
            <person name="Anantharaman K."/>
            <person name="Brown C.T."/>
            <person name="Hug L.A."/>
            <person name="Sharon I."/>
            <person name="Castelle C.J."/>
            <person name="Probst A.J."/>
            <person name="Thomas B.C."/>
            <person name="Singh A."/>
            <person name="Wilkins M.J."/>
            <person name="Karaoz U."/>
            <person name="Brodie E.L."/>
            <person name="Williams K.H."/>
            <person name="Hubbard S.S."/>
            <person name="Banfield J.F."/>
        </authorList>
    </citation>
    <scope>NUCLEOTIDE SEQUENCE [LARGE SCALE GENOMIC DNA]</scope>
</reference>
<dbReference type="InterPro" id="IPR001130">
    <property type="entry name" value="TatD-like"/>
</dbReference>
<dbReference type="STRING" id="1798338.A3J56_02950"/>
<dbReference type="GO" id="GO:0005829">
    <property type="term" value="C:cytosol"/>
    <property type="evidence" value="ECO:0007669"/>
    <property type="project" value="TreeGrafter"/>
</dbReference>
<evidence type="ECO:0008006" key="5">
    <source>
        <dbReference type="Google" id="ProtNLM"/>
    </source>
</evidence>
<name>A0A1F5WE83_9BACT</name>
<evidence type="ECO:0000313" key="3">
    <source>
        <dbReference type="EMBL" id="OGF73880.1"/>
    </source>
</evidence>
<dbReference type="Pfam" id="PF01026">
    <property type="entry name" value="TatD_DNase"/>
    <property type="match status" value="1"/>
</dbReference>